<proteinExistence type="predicted"/>
<organism evidence="2 3">
    <name type="scientific">Flavobacterium silvaticum</name>
    <dbReference type="NCBI Taxonomy" id="1852020"/>
    <lineage>
        <taxon>Bacteria</taxon>
        <taxon>Pseudomonadati</taxon>
        <taxon>Bacteroidota</taxon>
        <taxon>Flavobacteriia</taxon>
        <taxon>Flavobacteriales</taxon>
        <taxon>Flavobacteriaceae</taxon>
        <taxon>Flavobacterium</taxon>
    </lineage>
</organism>
<gene>
    <name evidence="2" type="ORF">G6047_07075</name>
</gene>
<dbReference type="Pfam" id="PF14088">
    <property type="entry name" value="DUF4268"/>
    <property type="match status" value="1"/>
</dbReference>
<evidence type="ECO:0000313" key="2">
    <source>
        <dbReference type="EMBL" id="NMH27788.1"/>
    </source>
</evidence>
<dbReference type="InterPro" id="IPR025364">
    <property type="entry name" value="DUF4268"/>
</dbReference>
<keyword evidence="3" id="KW-1185">Reference proteome</keyword>
<reference evidence="2" key="1">
    <citation type="submission" date="2020-02" db="EMBL/GenBank/DDBJ databases">
        <title>Flavobacterium sp. genome.</title>
        <authorList>
            <person name="Jung H.S."/>
            <person name="Baek J.H."/>
            <person name="Jeon C.O."/>
        </authorList>
    </citation>
    <scope>NUCLEOTIDE SEQUENCE</scope>
    <source>
        <strain evidence="2">SE-s28</strain>
    </source>
</reference>
<dbReference type="Proteomes" id="UP000712080">
    <property type="component" value="Unassembled WGS sequence"/>
</dbReference>
<name>A0A972FSQ7_9FLAO</name>
<accession>A0A972FSQ7</accession>
<dbReference type="EMBL" id="JAAMPU010000103">
    <property type="protein sequence ID" value="NMH27788.1"/>
    <property type="molecule type" value="Genomic_DNA"/>
</dbReference>
<dbReference type="AlphaFoldDB" id="A0A972FSQ7"/>
<dbReference type="RefSeq" id="WP_169526794.1">
    <property type="nucleotide sequence ID" value="NZ_JAAMPU010000103.1"/>
</dbReference>
<comment type="caution">
    <text evidence="2">The sequence shown here is derived from an EMBL/GenBank/DDBJ whole genome shotgun (WGS) entry which is preliminary data.</text>
</comment>
<feature type="domain" description="DUF4268" evidence="1">
    <location>
        <begin position="10"/>
        <end position="134"/>
    </location>
</feature>
<evidence type="ECO:0000313" key="3">
    <source>
        <dbReference type="Proteomes" id="UP000712080"/>
    </source>
</evidence>
<protein>
    <submittedName>
        <fullName evidence="2">DUF4268 domain-containing protein</fullName>
    </submittedName>
</protein>
<sequence>MFSREESQRIKHEFWIAFAEAYPRKWLLYDTKIKDFSLKFFVDNKHAEVLIAIENRDEQKRYAYFDKLLSLKSILLEDHLPEAIFERDVYLENKTVSRIWVDKFGVSVNKREDWPAIFDFLAEKMAALEYFFLEFSDYIADIDSASE</sequence>
<evidence type="ECO:0000259" key="1">
    <source>
        <dbReference type="Pfam" id="PF14088"/>
    </source>
</evidence>